<dbReference type="EMBL" id="BK016270">
    <property type="protein sequence ID" value="DAG06338.1"/>
    <property type="molecule type" value="Genomic_DNA"/>
</dbReference>
<name>A0A8S5VHT2_9CAUD</name>
<accession>A0A8S5VHT2</accession>
<feature type="domain" description="Gp28/Gp37-like" evidence="1">
    <location>
        <begin position="4"/>
        <end position="344"/>
    </location>
</feature>
<protein>
    <recommendedName>
        <fullName evidence="1">Gp28/Gp37-like domain-containing protein</fullName>
    </recommendedName>
</protein>
<organism evidence="2">
    <name type="scientific">Siphoviridae sp. cthu813</name>
    <dbReference type="NCBI Taxonomy" id="2825618"/>
    <lineage>
        <taxon>Viruses</taxon>
        <taxon>Duplodnaviria</taxon>
        <taxon>Heunggongvirae</taxon>
        <taxon>Uroviricota</taxon>
        <taxon>Caudoviricetes</taxon>
    </lineage>
</organism>
<evidence type="ECO:0000313" key="2">
    <source>
        <dbReference type="EMBL" id="DAG06338.1"/>
    </source>
</evidence>
<dbReference type="Pfam" id="PF14594">
    <property type="entry name" value="Sipho_Gp37"/>
    <property type="match status" value="1"/>
</dbReference>
<reference evidence="2" key="1">
    <citation type="journal article" date="2021" name="Proc. Natl. Acad. Sci. U.S.A.">
        <title>A Catalog of Tens of Thousands of Viruses from Human Metagenomes Reveals Hidden Associations with Chronic Diseases.</title>
        <authorList>
            <person name="Tisza M.J."/>
            <person name="Buck C.B."/>
        </authorList>
    </citation>
    <scope>NUCLEOTIDE SEQUENCE</scope>
    <source>
        <strain evidence="2">Cthu813</strain>
    </source>
</reference>
<proteinExistence type="predicted"/>
<evidence type="ECO:0000259" key="1">
    <source>
        <dbReference type="Pfam" id="PF14594"/>
    </source>
</evidence>
<dbReference type="InterPro" id="IPR029432">
    <property type="entry name" value="Gp28/Gp37-like_dom"/>
</dbReference>
<sequence length="363" mass="41267">MFYYVLNTNFEAVGLIDSFKSAIWTDRYQECGDFEIMTFPETSIMDVMQTDYYLVNPSSSHTMIIEGREVDTDIDEGDYFIATGRSLESILSRRIVWTQTSLDGNLQNGIKQLITDAFISPTVVERKIPNFIFKESTDERITSLTMEAQYTGDDLYEVIKDLCVANNIGFKITLDAGNNFVFELYKGDDRSYAQIQNPYVIFSPSFDNIIDSQYAETSKEYKNVSLVGGEGEGPDRKYISVGTTSGLLRREIFTDARDASSEKEDGTKLTTEEYNNILTARGQKDLDANKYAKTFEGEVDATQGFVYDKDFYLGDIVQVENEYKMEGPSLVSEIIWSEDENGYKCYPTFVAQNEDDKKEGEIT</sequence>